<protein>
    <recommendedName>
        <fullName evidence="1">Filamentation induced by cAMP protein Fic-like C-terminal domain-containing protein</fullName>
    </recommendedName>
</protein>
<dbReference type="PANTHER" id="PTHR30595">
    <property type="entry name" value="GLPR-RELATED TRANSCRIPTIONAL REPRESSOR"/>
    <property type="match status" value="1"/>
</dbReference>
<feature type="domain" description="Filamentation induced by cAMP protein Fic-like C-terminal" evidence="1">
    <location>
        <begin position="114"/>
        <end position="168"/>
    </location>
</feature>
<sequence length="189" mass="21735">MDNHRVFISSVQKEQVMLFADRLEVWNPGTLPSTLTLEKLRHSHGSVPGNPLLAEPLYLTKYIERMGTGILDMIELCRKAGLKEPEFKLTDGFVTTIRRKPERAIEIVTGQVTEEIRRVVLALHGDMSRKQIQDILRLNSHENFEERYLKPTLESGYIGMTISDKPNSLSINCRQGSRPMRVMRLIMLF</sequence>
<dbReference type="InterPro" id="IPR049514">
    <property type="entry name" value="Fic-like_C"/>
</dbReference>
<dbReference type="PANTHER" id="PTHR30595:SF6">
    <property type="entry name" value="SCHLAFEN ALBA-2 DOMAIN-CONTAINING PROTEIN"/>
    <property type="match status" value="1"/>
</dbReference>
<dbReference type="InterPro" id="IPR038475">
    <property type="entry name" value="RecG_C_sf"/>
</dbReference>
<dbReference type="Pfam" id="PF13749">
    <property type="entry name" value="HATPase_c_4"/>
    <property type="match status" value="1"/>
</dbReference>
<dbReference type="Pfam" id="PF21247">
    <property type="entry name" value="Fic-like_C"/>
    <property type="match status" value="1"/>
</dbReference>
<dbReference type="AlphaFoldDB" id="A0A1J5EA80"/>
<reference evidence="2 3" key="1">
    <citation type="journal article" date="2016" name="Environ. Microbiol.">
        <title>Genomic resolution of a cold subsurface aquifer community provides metabolic insights for novel microbes adapted to high CO concentrations.</title>
        <authorList>
            <person name="Probst A.J."/>
            <person name="Castelle C.J."/>
            <person name="Singh A."/>
            <person name="Brown C.T."/>
            <person name="Anantharaman K."/>
            <person name="Sharon I."/>
            <person name="Hug L.A."/>
            <person name="Burstein D."/>
            <person name="Emerson J.B."/>
            <person name="Thomas B.C."/>
            <person name="Banfield J.F."/>
        </authorList>
    </citation>
    <scope>NUCLEOTIDE SEQUENCE [LARGE SCALE GENOMIC DNA]</scope>
    <source>
        <strain evidence="2">CG2_30_40_21</strain>
    </source>
</reference>
<name>A0A1J5EA80_9BACT</name>
<accession>A0A1J5EA80</accession>
<comment type="caution">
    <text evidence="2">The sequence shown here is derived from an EMBL/GenBank/DDBJ whole genome shotgun (WGS) entry which is preliminary data.</text>
</comment>
<dbReference type="Proteomes" id="UP000183085">
    <property type="component" value="Unassembled WGS sequence"/>
</dbReference>
<dbReference type="Gene3D" id="3.30.565.60">
    <property type="match status" value="1"/>
</dbReference>
<dbReference type="STRING" id="1817895.AUJ95_04005"/>
<gene>
    <name evidence="2" type="ORF">AUJ95_04005</name>
</gene>
<evidence type="ECO:0000313" key="2">
    <source>
        <dbReference type="EMBL" id="OIP40927.1"/>
    </source>
</evidence>
<evidence type="ECO:0000313" key="3">
    <source>
        <dbReference type="Proteomes" id="UP000183085"/>
    </source>
</evidence>
<proteinExistence type="predicted"/>
<organism evidence="2 3">
    <name type="scientific">Candidatus Desantisbacteria bacterium CG2_30_40_21</name>
    <dbReference type="NCBI Taxonomy" id="1817895"/>
    <lineage>
        <taxon>Bacteria</taxon>
        <taxon>Candidatus Desantisiibacteriota</taxon>
    </lineage>
</organism>
<dbReference type="EMBL" id="MNYI01000100">
    <property type="protein sequence ID" value="OIP40927.1"/>
    <property type="molecule type" value="Genomic_DNA"/>
</dbReference>
<evidence type="ECO:0000259" key="1">
    <source>
        <dbReference type="Pfam" id="PF21247"/>
    </source>
</evidence>